<dbReference type="AlphaFoldDB" id="A0A7Y0Y5A9"/>
<dbReference type="PANTHER" id="PTHR10302">
    <property type="entry name" value="SINGLE-STRANDED DNA-BINDING PROTEIN"/>
    <property type="match status" value="1"/>
</dbReference>
<feature type="region of interest" description="Disordered" evidence="4">
    <location>
        <begin position="124"/>
        <end position="165"/>
    </location>
</feature>
<dbReference type="PANTHER" id="PTHR10302:SF27">
    <property type="entry name" value="SINGLE-STRANDED DNA-BINDING PROTEIN"/>
    <property type="match status" value="1"/>
</dbReference>
<dbReference type="InterPro" id="IPR011344">
    <property type="entry name" value="ssDNA-bd"/>
</dbReference>
<dbReference type="GO" id="GO:0009295">
    <property type="term" value="C:nucleoid"/>
    <property type="evidence" value="ECO:0007669"/>
    <property type="project" value="TreeGrafter"/>
</dbReference>
<dbReference type="Pfam" id="PF00436">
    <property type="entry name" value="SSB"/>
    <property type="match status" value="1"/>
</dbReference>
<proteinExistence type="predicted"/>
<evidence type="ECO:0000256" key="3">
    <source>
        <dbReference type="RuleBase" id="RU000524"/>
    </source>
</evidence>
<dbReference type="NCBIfam" id="TIGR00621">
    <property type="entry name" value="ssb"/>
    <property type="match status" value="1"/>
</dbReference>
<dbReference type="Proteomes" id="UP000578252">
    <property type="component" value="Unassembled WGS sequence"/>
</dbReference>
<organism evidence="5 6">
    <name type="scientific">Mobiluncus mulieris</name>
    <dbReference type="NCBI Taxonomy" id="2052"/>
    <lineage>
        <taxon>Bacteria</taxon>
        <taxon>Bacillati</taxon>
        <taxon>Actinomycetota</taxon>
        <taxon>Actinomycetes</taxon>
        <taxon>Actinomycetales</taxon>
        <taxon>Actinomycetaceae</taxon>
        <taxon>Mobiluncus</taxon>
    </lineage>
</organism>
<comment type="caution">
    <text evidence="5">The sequence shown here is derived from an EMBL/GenBank/DDBJ whole genome shotgun (WGS) entry which is preliminary data.</text>
</comment>
<evidence type="ECO:0000256" key="2">
    <source>
        <dbReference type="PROSITE-ProRule" id="PRU00252"/>
    </source>
</evidence>
<accession>A0A7Y0Y5A9</accession>
<reference evidence="5 6" key="1">
    <citation type="submission" date="2020-04" db="EMBL/GenBank/DDBJ databases">
        <title>Antimicrobial susceptibility and clonality of vaginal-derived multi-drug resistant Mobiluncus isolates in China.</title>
        <authorList>
            <person name="Zhang X."/>
        </authorList>
    </citation>
    <scope>NUCLEOTIDE SEQUENCE [LARGE SCALE GENOMIC DNA]</scope>
    <source>
        <strain evidence="5 6">13</strain>
    </source>
</reference>
<dbReference type="CDD" id="cd04496">
    <property type="entry name" value="SSB_OBF"/>
    <property type="match status" value="1"/>
</dbReference>
<name>A0A7Y0Y5A9_9ACTO</name>
<evidence type="ECO:0000313" key="6">
    <source>
        <dbReference type="Proteomes" id="UP000578252"/>
    </source>
</evidence>
<evidence type="ECO:0000256" key="4">
    <source>
        <dbReference type="SAM" id="MobiDB-lite"/>
    </source>
</evidence>
<dbReference type="RefSeq" id="WP_169772500.1">
    <property type="nucleotide sequence ID" value="NZ_JABCUR010000014.1"/>
</dbReference>
<feature type="compositionally biased region" description="Polar residues" evidence="4">
    <location>
        <begin position="124"/>
        <end position="135"/>
    </location>
</feature>
<feature type="region of interest" description="Disordered" evidence="4">
    <location>
        <begin position="1"/>
        <end position="22"/>
    </location>
</feature>
<dbReference type="EMBL" id="JABCUR010000014">
    <property type="protein sequence ID" value="NMW66002.1"/>
    <property type="molecule type" value="Genomic_DNA"/>
</dbReference>
<dbReference type="Gene3D" id="2.40.50.140">
    <property type="entry name" value="Nucleic acid-binding proteins"/>
    <property type="match status" value="1"/>
</dbReference>
<protein>
    <recommendedName>
        <fullName evidence="3">Single-stranded DNA-binding protein</fullName>
    </recommendedName>
</protein>
<gene>
    <name evidence="5" type="ORF">HHJ78_10950</name>
</gene>
<evidence type="ECO:0000256" key="1">
    <source>
        <dbReference type="ARBA" id="ARBA00023125"/>
    </source>
</evidence>
<evidence type="ECO:0000313" key="5">
    <source>
        <dbReference type="EMBL" id="NMW66002.1"/>
    </source>
</evidence>
<dbReference type="InterPro" id="IPR012340">
    <property type="entry name" value="NA-bd_OB-fold"/>
</dbReference>
<dbReference type="SUPFAM" id="SSF50249">
    <property type="entry name" value="Nucleic acid-binding proteins"/>
    <property type="match status" value="1"/>
</dbReference>
<dbReference type="PROSITE" id="PS50935">
    <property type="entry name" value="SSB"/>
    <property type="match status" value="1"/>
</dbReference>
<dbReference type="GO" id="GO:0003697">
    <property type="term" value="F:single-stranded DNA binding"/>
    <property type="evidence" value="ECO:0007669"/>
    <property type="project" value="InterPro"/>
</dbReference>
<sequence>MSKYPETEATGNLTRDPETRWTGDGKAVTAFTIACNQTRRNPQTNQFEDSEPLFLRCEAWETLAENIGNLHKGQLLHVHGRLQPNTWTDREGNQREQVRLRVANAWLPLTPPQDAPQTIASQPYQQPAYATTPNGGNPGYGAHTPPGDPWGYDLAIPAAASEPPF</sequence>
<dbReference type="InterPro" id="IPR000424">
    <property type="entry name" value="Primosome_PriB/ssb"/>
</dbReference>
<dbReference type="GO" id="GO:0006260">
    <property type="term" value="P:DNA replication"/>
    <property type="evidence" value="ECO:0007669"/>
    <property type="project" value="InterPro"/>
</dbReference>
<keyword evidence="1 2" id="KW-0238">DNA-binding</keyword>